<organism evidence="2 3">
    <name type="scientific">Acetobacter malorum</name>
    <dbReference type="NCBI Taxonomy" id="178901"/>
    <lineage>
        <taxon>Bacteria</taxon>
        <taxon>Pseudomonadati</taxon>
        <taxon>Pseudomonadota</taxon>
        <taxon>Alphaproteobacteria</taxon>
        <taxon>Acetobacterales</taxon>
        <taxon>Acetobacteraceae</taxon>
        <taxon>Acetobacter</taxon>
    </lineage>
</organism>
<accession>A0A149URK0</accession>
<protein>
    <submittedName>
        <fullName evidence="2">Uncharacterized protein</fullName>
    </submittedName>
</protein>
<dbReference type="PATRIC" id="fig|178901.14.peg.2341"/>
<proteinExistence type="predicted"/>
<reference evidence="2 3" key="1">
    <citation type="submission" date="2015-06" db="EMBL/GenBank/DDBJ databases">
        <title>Improved classification and identification of acetic acid bacteria using matrix-assisted laser desorption/ionization time-of-flight mass spectrometry; Gluconobacter nephelii and Gluconobacter uchimurae are later heterotypic synonyms of Gluconobacter japonicus and Gluconobacter oxydans, respectively.</title>
        <authorList>
            <person name="Li L."/>
            <person name="Cleenwerck I."/>
            <person name="De Vuyst L."/>
            <person name="Vandamme P."/>
        </authorList>
    </citation>
    <scope>NUCLEOTIDE SEQUENCE [LARGE SCALE GENOMIC DNA]</scope>
    <source>
        <strain evidence="2 3">LMG 1699</strain>
    </source>
</reference>
<dbReference type="OrthoDB" id="1007707at2"/>
<comment type="caution">
    <text evidence="2">The sequence shown here is derived from an EMBL/GenBank/DDBJ whole genome shotgun (WGS) entry which is preliminary data.</text>
</comment>
<dbReference type="RefSeq" id="WP_061498999.1">
    <property type="nucleotide sequence ID" value="NZ_LHZX01000221.1"/>
</dbReference>
<sequence>MNKQRRKEIQAIRDKLEDLTSKIAELRDGLDTIKDDEQEYYDNMPESLQSSDRGTAAEEAVSHLDTALEALDEIANQASEATEALDSAMA</sequence>
<dbReference type="AlphaFoldDB" id="A0A149URK0"/>
<name>A0A149URK0_9PROT</name>
<evidence type="ECO:0000313" key="3">
    <source>
        <dbReference type="Proteomes" id="UP000075377"/>
    </source>
</evidence>
<keyword evidence="1" id="KW-0175">Coiled coil</keyword>
<evidence type="ECO:0000256" key="1">
    <source>
        <dbReference type="SAM" id="Coils"/>
    </source>
</evidence>
<gene>
    <name evidence="2" type="ORF">AD951_02715</name>
</gene>
<evidence type="ECO:0000313" key="2">
    <source>
        <dbReference type="EMBL" id="KXV70538.1"/>
    </source>
</evidence>
<feature type="coiled-coil region" evidence="1">
    <location>
        <begin position="2"/>
        <end position="36"/>
    </location>
</feature>
<dbReference type="EMBL" id="LHZX01000221">
    <property type="protein sequence ID" value="KXV70538.1"/>
    <property type="molecule type" value="Genomic_DNA"/>
</dbReference>
<dbReference type="Proteomes" id="UP000075377">
    <property type="component" value="Unassembled WGS sequence"/>
</dbReference>